<dbReference type="GO" id="GO:0017183">
    <property type="term" value="P:protein histidyl modification to diphthamide"/>
    <property type="evidence" value="ECO:0007669"/>
    <property type="project" value="InterPro"/>
</dbReference>
<dbReference type="Gene3D" id="3.40.50.11860">
    <property type="entry name" value="Diphthamide synthesis DPH1/DPH2 domain 3"/>
    <property type="match status" value="1"/>
</dbReference>
<evidence type="ECO:0000256" key="6">
    <source>
        <dbReference type="ARBA" id="ARBA00023004"/>
    </source>
</evidence>
<accession>A0A9P3GI00</accession>
<dbReference type="FunFam" id="3.40.50.11860:FF:000001">
    <property type="entry name" value="2-(3-amino-3-carboxypropyl)histidine synthase subunit 2"/>
    <property type="match status" value="1"/>
</dbReference>
<dbReference type="FunFam" id="3.40.50.11840:FF:000002">
    <property type="entry name" value="2-(3-amino-3-carboxypropyl)histidine synthase subunit 2"/>
    <property type="match status" value="1"/>
</dbReference>
<dbReference type="InterPro" id="IPR042263">
    <property type="entry name" value="DPH1/DPH2_1"/>
</dbReference>
<evidence type="ECO:0000256" key="4">
    <source>
        <dbReference type="ARBA" id="ARBA00021914"/>
    </source>
</evidence>
<dbReference type="EMBL" id="BPQB01000054">
    <property type="protein sequence ID" value="GJE95962.1"/>
    <property type="molecule type" value="Genomic_DNA"/>
</dbReference>
<dbReference type="GO" id="GO:0005737">
    <property type="term" value="C:cytoplasm"/>
    <property type="evidence" value="ECO:0007669"/>
    <property type="project" value="UniProtKB-SubCell"/>
</dbReference>
<dbReference type="SFLD" id="SFLDS00032">
    <property type="entry name" value="Radical_SAM_3-amino-3-carboxyp"/>
    <property type="match status" value="1"/>
</dbReference>
<dbReference type="GO" id="GO:0051536">
    <property type="term" value="F:iron-sulfur cluster binding"/>
    <property type="evidence" value="ECO:0007669"/>
    <property type="project" value="UniProtKB-KW"/>
</dbReference>
<keyword evidence="12" id="KW-0812">Transmembrane</keyword>
<comment type="pathway">
    <text evidence="2 10">Protein modification; peptidyl-diphthamide biosynthesis.</text>
</comment>
<evidence type="ECO:0000313" key="13">
    <source>
        <dbReference type="EMBL" id="GJE95962.1"/>
    </source>
</evidence>
<reference evidence="13 14" key="1">
    <citation type="submission" date="2021-08" db="EMBL/GenBank/DDBJ databases">
        <title>Draft Genome Sequence of Phanerochaete sordida strain YK-624.</title>
        <authorList>
            <person name="Mori T."/>
            <person name="Dohra H."/>
            <person name="Suzuki T."/>
            <person name="Kawagishi H."/>
            <person name="Hirai H."/>
        </authorList>
    </citation>
    <scope>NUCLEOTIDE SEQUENCE [LARGE SCALE GENOMIC DNA]</scope>
    <source>
        <strain evidence="13 14">YK-624</strain>
    </source>
</reference>
<sequence>MAETTTFAASGEEAIARQIHVEQDEAPHDLSPNDLEDFFEIERTVEKVLKHDYKRIALQFPDELLHLSVPIYRSLKAKCGTGHDFYVLADTSYGSCCVDEVAAQHVDADAMVHYGHACMSQTSRLPVIYVFGKSPVEVDDCVARLTETLQSSETAPSKILLRTDVRYAYAAETIADKLRGALPSSSSLQYHPVPRFTLPAAAEPTRISQGENAYDDEEQSDTILYLGGESLGLTNLLITHSSSTVYSYDPKAKTARLESGKTNKLLMRRYATVQRARDADVFGILVGTLGVAAYLPLITRLRALLKRRQKKAYTITVGKLNPAKLGNFLEVECFVLVACPENSLVEARDFLRPIVTPFELEIALQDEPEWTGRYVLDFGRLALEDANEKPAERGEGSDDDADRPMFSLVTGTYRQAKRYGGAQPSDAPADGEAEPSAVVLRNQDNALSVLSDSAAGHFLQGRTYRGLETRIGEDAPSVLEQGRSGIARGYQTDTRS</sequence>
<comment type="function">
    <text evidence="10">Required for the first step of diphthamide biosynthesis, a post-translational modification of histidine which occurs in elongation factor 2. DPH1 and DPH2 transfer a 3-amino-3-carboxypropyl (ACP) group from S-adenosyl-L-methionine (SAM) to a histidine residue, the reaction is assisted by a reduction system comprising DPH3 and a NADH-dependent reductase. Facilitates the reduction of the catalytic iron-sulfur cluster found in the DPH1 subunit.</text>
</comment>
<dbReference type="Proteomes" id="UP000703269">
    <property type="component" value="Unassembled WGS sequence"/>
</dbReference>
<keyword evidence="10" id="KW-0963">Cytoplasm</keyword>
<dbReference type="InterPro" id="IPR010014">
    <property type="entry name" value="DHP2"/>
</dbReference>
<evidence type="ECO:0000256" key="9">
    <source>
        <dbReference type="ARBA" id="ARBA00054092"/>
    </source>
</evidence>
<keyword evidence="6 10" id="KW-0408">Iron</keyword>
<dbReference type="Pfam" id="PF01866">
    <property type="entry name" value="Diphthamide_syn"/>
    <property type="match status" value="1"/>
</dbReference>
<name>A0A9P3GI00_9APHY</name>
<comment type="similarity">
    <text evidence="3 10">Belongs to the DPH1/DPH2 family. DPH2 subfamily.</text>
</comment>
<evidence type="ECO:0000313" key="14">
    <source>
        <dbReference type="Proteomes" id="UP000703269"/>
    </source>
</evidence>
<dbReference type="NCBIfam" id="TIGR00272">
    <property type="entry name" value="DPH2"/>
    <property type="match status" value="1"/>
</dbReference>
<keyword evidence="5 10" id="KW-0479">Metal-binding</keyword>
<keyword evidence="12" id="KW-1133">Transmembrane helix</keyword>
<evidence type="ECO:0000256" key="10">
    <source>
        <dbReference type="RuleBase" id="RU364133"/>
    </source>
</evidence>
<evidence type="ECO:0000256" key="7">
    <source>
        <dbReference type="ARBA" id="ARBA00023014"/>
    </source>
</evidence>
<evidence type="ECO:0000256" key="11">
    <source>
        <dbReference type="SAM" id="MobiDB-lite"/>
    </source>
</evidence>
<evidence type="ECO:0000256" key="2">
    <source>
        <dbReference type="ARBA" id="ARBA00005156"/>
    </source>
</evidence>
<dbReference type="SFLD" id="SFLDG01121">
    <property type="entry name" value="Diphthamide_biosynthesis"/>
    <property type="match status" value="1"/>
</dbReference>
<keyword evidence="7 10" id="KW-0411">Iron-sulfur</keyword>
<keyword evidence="12" id="KW-0472">Membrane</keyword>
<dbReference type="Gene3D" id="3.40.50.11840">
    <property type="entry name" value="Diphthamide synthesis DPH1/DPH2 domain 1"/>
    <property type="match status" value="1"/>
</dbReference>
<dbReference type="PANTHER" id="PTHR10762">
    <property type="entry name" value="DIPHTHAMIDE BIOSYNTHESIS PROTEIN"/>
    <property type="match status" value="1"/>
</dbReference>
<comment type="cofactor">
    <cofactor evidence="1">
        <name>[4Fe-4S] cluster</name>
        <dbReference type="ChEBI" id="CHEBI:49883"/>
    </cofactor>
</comment>
<keyword evidence="14" id="KW-1185">Reference proteome</keyword>
<proteinExistence type="inferred from homology"/>
<evidence type="ECO:0000256" key="5">
    <source>
        <dbReference type="ARBA" id="ARBA00022723"/>
    </source>
</evidence>
<dbReference type="GO" id="GO:0046872">
    <property type="term" value="F:metal ion binding"/>
    <property type="evidence" value="ECO:0007669"/>
    <property type="project" value="UniProtKB-KW"/>
</dbReference>
<gene>
    <name evidence="13" type="ORF">PsYK624_121550</name>
</gene>
<evidence type="ECO:0000256" key="12">
    <source>
        <dbReference type="SAM" id="Phobius"/>
    </source>
</evidence>
<dbReference type="InterPro" id="IPR042265">
    <property type="entry name" value="DPH1/DPH2_3"/>
</dbReference>
<comment type="subcellular location">
    <subcellularLocation>
        <location evidence="10">Cytoplasm</location>
    </subcellularLocation>
</comment>
<comment type="caution">
    <text evidence="13">The sequence shown here is derived from an EMBL/GenBank/DDBJ whole genome shotgun (WGS) entry which is preliminary data.</text>
</comment>
<dbReference type="InterPro" id="IPR016435">
    <property type="entry name" value="DPH1/DPH2"/>
</dbReference>
<evidence type="ECO:0000256" key="8">
    <source>
        <dbReference type="ARBA" id="ARBA00034128"/>
    </source>
</evidence>
<comment type="subunit">
    <text evidence="8">Component of the 2-(3-amino-3-carboxypropyl)histidine synthase complex composed of DPH1, DPH2, DPH3 and a NADH-dependent reductase, predominantly CBR1.</text>
</comment>
<dbReference type="GO" id="GO:0090560">
    <property type="term" value="F:2-(3-amino-3-carboxypropyl)histidine synthase activity"/>
    <property type="evidence" value="ECO:0007669"/>
    <property type="project" value="InterPro"/>
</dbReference>
<organism evidence="13 14">
    <name type="scientific">Phanerochaete sordida</name>
    <dbReference type="NCBI Taxonomy" id="48140"/>
    <lineage>
        <taxon>Eukaryota</taxon>
        <taxon>Fungi</taxon>
        <taxon>Dikarya</taxon>
        <taxon>Basidiomycota</taxon>
        <taxon>Agaricomycotina</taxon>
        <taxon>Agaricomycetes</taxon>
        <taxon>Polyporales</taxon>
        <taxon>Phanerochaetaceae</taxon>
        <taxon>Phanerochaete</taxon>
    </lineage>
</organism>
<dbReference type="SFLD" id="SFLDF00408">
    <property type="entry name" value="Diphthamide_biosynthesis_famil"/>
    <property type="match status" value="1"/>
</dbReference>
<feature type="region of interest" description="Disordered" evidence="11">
    <location>
        <begin position="467"/>
        <end position="496"/>
    </location>
</feature>
<evidence type="ECO:0000256" key="3">
    <source>
        <dbReference type="ARBA" id="ARBA00006179"/>
    </source>
</evidence>
<evidence type="ECO:0000256" key="1">
    <source>
        <dbReference type="ARBA" id="ARBA00001966"/>
    </source>
</evidence>
<comment type="function">
    <text evidence="9">Required for the first step of diphthamide biosynthesis, a post-translational modification of histidine which occurs in elongation factor 2. DPH1 and DPH2 transfer a 3-amino-3-carboxypropyl (ACP) group from S-adenosyl-L-methionine (SAM) to a histidine residue, the reaction is assisted by a reduction system comprising DPH3 and a NADH-dependent reductase, predominantly CBR1. Facilitates the reduction of the catalytic iron-sulfur cluster found in the DPH1 subunit.</text>
</comment>
<dbReference type="PANTHER" id="PTHR10762:SF2">
    <property type="entry name" value="2-(3-AMINO-3-CARBOXYPROPYL)HISTIDINE SYNTHASE SUBUNIT 2"/>
    <property type="match status" value="1"/>
</dbReference>
<dbReference type="OrthoDB" id="449241at2759"/>
<feature type="transmembrane region" description="Helical" evidence="12">
    <location>
        <begin position="281"/>
        <end position="301"/>
    </location>
</feature>
<dbReference type="NCBIfam" id="TIGR00322">
    <property type="entry name" value="diphth2_R"/>
    <property type="match status" value="1"/>
</dbReference>
<dbReference type="AlphaFoldDB" id="A0A9P3GI00"/>
<protein>
    <recommendedName>
        <fullName evidence="4 10">2-(3-amino-3-carboxypropyl)histidine synthase subunit 2</fullName>
    </recommendedName>
</protein>